<dbReference type="Proteomes" id="UP000295807">
    <property type="component" value="Unassembled WGS sequence"/>
</dbReference>
<feature type="domain" description="Glycosyltransferase 2-like" evidence="1">
    <location>
        <begin position="3"/>
        <end position="130"/>
    </location>
</feature>
<evidence type="ECO:0000259" key="1">
    <source>
        <dbReference type="Pfam" id="PF00535"/>
    </source>
</evidence>
<dbReference type="InterPro" id="IPR050834">
    <property type="entry name" value="Glycosyltransf_2"/>
</dbReference>
<dbReference type="PANTHER" id="PTHR43685">
    <property type="entry name" value="GLYCOSYLTRANSFERASE"/>
    <property type="match status" value="1"/>
</dbReference>
<dbReference type="CDD" id="cd00761">
    <property type="entry name" value="Glyco_tranf_GTA_type"/>
    <property type="match status" value="1"/>
</dbReference>
<dbReference type="AlphaFoldDB" id="A0A4R3KLD9"/>
<name>A0A4R3KLD9_9SPHI</name>
<protein>
    <submittedName>
        <fullName evidence="2">Glycosyltransferase involved in cell wall biosynthesis</fullName>
    </submittedName>
</protein>
<dbReference type="Gene3D" id="3.90.550.10">
    <property type="entry name" value="Spore Coat Polysaccharide Biosynthesis Protein SpsA, Chain A"/>
    <property type="match status" value="1"/>
</dbReference>
<dbReference type="RefSeq" id="WP_132130618.1">
    <property type="nucleotide sequence ID" value="NZ_CP042432.1"/>
</dbReference>
<dbReference type="SUPFAM" id="SSF53448">
    <property type="entry name" value="Nucleotide-diphospho-sugar transferases"/>
    <property type="match status" value="1"/>
</dbReference>
<dbReference type="Pfam" id="PF00535">
    <property type="entry name" value="Glycos_transf_2"/>
    <property type="match status" value="1"/>
</dbReference>
<proteinExistence type="predicted"/>
<evidence type="ECO:0000313" key="2">
    <source>
        <dbReference type="EMBL" id="TCS84860.1"/>
    </source>
</evidence>
<sequence length="320" mass="37280">MISVVIPCYNASQFVQRAIDSSLSQTYQDIEIILVDNNSVDNTWEFLKKAAASHPEKIRIFRETKAGASAARNRGLYEAKGEWIQFLDADDELLPDKLENQATIIRQYQPELIIEDFDLISKSETGESSTISRIANENPWMGLITVRLGCTCSNLWQKELLMKVGGWNEDIRSSLEYDLLFRILQVEPRLYFSHKRKTIAYVQQESVCKSSDKEKLQEILNNRIELSLKIQKYLRSEGRLTAELKKASNLYIYRELLRYSMEIPRYAREKRKKLPAGLPLAARIKAYKKHVGAVYYKNHERSLLKYPQIAYYLLKDIHLF</sequence>
<dbReference type="InterPro" id="IPR001173">
    <property type="entry name" value="Glyco_trans_2-like"/>
</dbReference>
<dbReference type="GO" id="GO:0016740">
    <property type="term" value="F:transferase activity"/>
    <property type="evidence" value="ECO:0007669"/>
    <property type="project" value="UniProtKB-KW"/>
</dbReference>
<reference evidence="2 3" key="1">
    <citation type="submission" date="2019-03" db="EMBL/GenBank/DDBJ databases">
        <title>Genomic Encyclopedia of Type Strains, Phase IV (KMG-IV): sequencing the most valuable type-strain genomes for metagenomic binning, comparative biology and taxonomic classification.</title>
        <authorList>
            <person name="Goeker M."/>
        </authorList>
    </citation>
    <scope>NUCLEOTIDE SEQUENCE [LARGE SCALE GENOMIC DNA]</scope>
    <source>
        <strain evidence="2 3">DSM 21100</strain>
    </source>
</reference>
<gene>
    <name evidence="2" type="ORF">EDD80_11738</name>
</gene>
<accession>A0A4R3KLD9</accession>
<organism evidence="2 3">
    <name type="scientific">Anseongella ginsenosidimutans</name>
    <dbReference type="NCBI Taxonomy" id="496056"/>
    <lineage>
        <taxon>Bacteria</taxon>
        <taxon>Pseudomonadati</taxon>
        <taxon>Bacteroidota</taxon>
        <taxon>Sphingobacteriia</taxon>
        <taxon>Sphingobacteriales</taxon>
        <taxon>Sphingobacteriaceae</taxon>
        <taxon>Anseongella</taxon>
    </lineage>
</organism>
<dbReference type="EMBL" id="SMAD01000017">
    <property type="protein sequence ID" value="TCS84860.1"/>
    <property type="molecule type" value="Genomic_DNA"/>
</dbReference>
<dbReference type="InterPro" id="IPR029044">
    <property type="entry name" value="Nucleotide-diphossugar_trans"/>
</dbReference>
<comment type="caution">
    <text evidence="2">The sequence shown here is derived from an EMBL/GenBank/DDBJ whole genome shotgun (WGS) entry which is preliminary data.</text>
</comment>
<evidence type="ECO:0000313" key="3">
    <source>
        <dbReference type="Proteomes" id="UP000295807"/>
    </source>
</evidence>
<keyword evidence="2" id="KW-0808">Transferase</keyword>
<dbReference type="OrthoDB" id="6638511at2"/>
<keyword evidence="3" id="KW-1185">Reference proteome</keyword>
<dbReference type="PANTHER" id="PTHR43685:SF2">
    <property type="entry name" value="GLYCOSYLTRANSFERASE 2-LIKE DOMAIN-CONTAINING PROTEIN"/>
    <property type="match status" value="1"/>
</dbReference>